<evidence type="ECO:0000259" key="7">
    <source>
        <dbReference type="PROSITE" id="PS51094"/>
    </source>
</evidence>
<evidence type="ECO:0000313" key="8">
    <source>
        <dbReference type="EMBL" id="CQR73064.1"/>
    </source>
</evidence>
<keyword evidence="2" id="KW-0813">Transport</keyword>
<dbReference type="Pfam" id="PF00359">
    <property type="entry name" value="PTS_EIIA_2"/>
    <property type="match status" value="1"/>
</dbReference>
<keyword evidence="3" id="KW-0597">Phosphoprotein</keyword>
<dbReference type="PANTHER" id="PTHR47738:SF2">
    <property type="entry name" value="PTS SYSTEM FRUCTOSE-LIKE EIIA COMPONENT"/>
    <property type="match status" value="1"/>
</dbReference>
<evidence type="ECO:0000256" key="6">
    <source>
        <dbReference type="ARBA" id="ARBA00022683"/>
    </source>
</evidence>
<dbReference type="InterPro" id="IPR004715">
    <property type="entry name" value="PTS_IIA_fruc"/>
</dbReference>
<dbReference type="GO" id="GO:0009401">
    <property type="term" value="P:phosphoenolpyruvate-dependent sugar phosphotransferase system"/>
    <property type="evidence" value="ECO:0007669"/>
    <property type="project" value="UniProtKB-KW"/>
</dbReference>
<keyword evidence="6" id="KW-0598">Phosphotransferase system</keyword>
<gene>
    <name evidence="8" type="ORF">SpAn4DRAFT_2296</name>
</gene>
<dbReference type="NCBIfam" id="TIGR00848">
    <property type="entry name" value="fruA"/>
    <property type="match status" value="1"/>
</dbReference>
<evidence type="ECO:0000256" key="4">
    <source>
        <dbReference type="ARBA" id="ARBA00022597"/>
    </source>
</evidence>
<dbReference type="CDD" id="cd00211">
    <property type="entry name" value="PTS_IIA_fru"/>
    <property type="match status" value="1"/>
</dbReference>
<dbReference type="InterPro" id="IPR002178">
    <property type="entry name" value="PTS_EIIA_type-2_dom"/>
</dbReference>
<dbReference type="Proteomes" id="UP000049855">
    <property type="component" value="Unassembled WGS sequence"/>
</dbReference>
<dbReference type="InterPro" id="IPR051541">
    <property type="entry name" value="PTS_SugarTrans_NitroReg"/>
</dbReference>
<dbReference type="PANTHER" id="PTHR47738">
    <property type="entry name" value="PTS SYSTEM FRUCTOSE-LIKE EIIA COMPONENT-RELATED"/>
    <property type="match status" value="1"/>
</dbReference>
<accession>A0A0U1L2D0</accession>
<name>A0A0U1L2D0_9FIRM</name>
<dbReference type="InterPro" id="IPR016152">
    <property type="entry name" value="PTrfase/Anion_transptr"/>
</dbReference>
<dbReference type="RefSeq" id="WP_021167872.1">
    <property type="nucleotide sequence ID" value="NZ_CTRP01000012.1"/>
</dbReference>
<dbReference type="PROSITE" id="PS51094">
    <property type="entry name" value="PTS_EIIA_TYPE_2"/>
    <property type="match status" value="1"/>
</dbReference>
<keyword evidence="5" id="KW-0808">Transferase</keyword>
<dbReference type="GO" id="GO:0005737">
    <property type="term" value="C:cytoplasm"/>
    <property type="evidence" value="ECO:0007669"/>
    <property type="project" value="UniProtKB-SubCell"/>
</dbReference>
<keyword evidence="9" id="KW-1185">Reference proteome</keyword>
<evidence type="ECO:0000256" key="2">
    <source>
        <dbReference type="ARBA" id="ARBA00022448"/>
    </source>
</evidence>
<evidence type="ECO:0000313" key="9">
    <source>
        <dbReference type="Proteomes" id="UP000049855"/>
    </source>
</evidence>
<evidence type="ECO:0000256" key="3">
    <source>
        <dbReference type="ARBA" id="ARBA00022553"/>
    </source>
</evidence>
<reference evidence="9" key="1">
    <citation type="submission" date="2015-03" db="EMBL/GenBank/DDBJ databases">
        <authorList>
            <person name="Nijsse Bart"/>
        </authorList>
    </citation>
    <scope>NUCLEOTIDE SEQUENCE [LARGE SCALE GENOMIC DNA]</scope>
</reference>
<dbReference type="Gene3D" id="3.40.930.10">
    <property type="entry name" value="Mannitol-specific EII, Chain A"/>
    <property type="match status" value="1"/>
</dbReference>
<organism evidence="8 9">
    <name type="scientific">Sporomusa ovata</name>
    <dbReference type="NCBI Taxonomy" id="2378"/>
    <lineage>
        <taxon>Bacteria</taxon>
        <taxon>Bacillati</taxon>
        <taxon>Bacillota</taxon>
        <taxon>Negativicutes</taxon>
        <taxon>Selenomonadales</taxon>
        <taxon>Sporomusaceae</taxon>
        <taxon>Sporomusa</taxon>
    </lineage>
</organism>
<feature type="domain" description="PTS EIIA type-2" evidence="7">
    <location>
        <begin position="5"/>
        <end position="150"/>
    </location>
</feature>
<keyword evidence="4" id="KW-0762">Sugar transport</keyword>
<dbReference type="PROSITE" id="PS00372">
    <property type="entry name" value="PTS_EIIA_TYPE_2_HIS"/>
    <property type="match status" value="1"/>
</dbReference>
<dbReference type="FunFam" id="3.40.930.10:FF:000009">
    <property type="entry name" value="PTS system, fructose specific IIABC component"/>
    <property type="match status" value="1"/>
</dbReference>
<sequence length="150" mass="16249">MEIVNIIKEETVFLELNASSRDECLQVMIDGMEKAGFVNDKAVYLAAVNEREQKGSTGIGFGVAIPHGKSSGVAAAGLAFARLTNPVEWNSLDGKPVQIIFLIGVPDKDAGNEHMKILIALSRKLIHEDFRKTLLAVNSPAELYAVLKSI</sequence>
<protein>
    <submittedName>
        <fullName evidence="8">PTS system, fructose-specific IIA component</fullName>
    </submittedName>
</protein>
<comment type="subcellular location">
    <subcellularLocation>
        <location evidence="1">Cytoplasm</location>
    </subcellularLocation>
</comment>
<evidence type="ECO:0000256" key="5">
    <source>
        <dbReference type="ARBA" id="ARBA00022679"/>
    </source>
</evidence>
<dbReference type="GO" id="GO:0016020">
    <property type="term" value="C:membrane"/>
    <property type="evidence" value="ECO:0007669"/>
    <property type="project" value="InterPro"/>
</dbReference>
<dbReference type="EMBL" id="CTRP01000012">
    <property type="protein sequence ID" value="CQR73064.1"/>
    <property type="molecule type" value="Genomic_DNA"/>
</dbReference>
<dbReference type="AlphaFoldDB" id="A0A0U1L2D0"/>
<dbReference type="GO" id="GO:0008982">
    <property type="term" value="F:protein-N(PI)-phosphohistidine-sugar phosphotransferase activity"/>
    <property type="evidence" value="ECO:0007669"/>
    <property type="project" value="InterPro"/>
</dbReference>
<dbReference type="SUPFAM" id="SSF55804">
    <property type="entry name" value="Phoshotransferase/anion transport protein"/>
    <property type="match status" value="1"/>
</dbReference>
<evidence type="ECO:0000256" key="1">
    <source>
        <dbReference type="ARBA" id="ARBA00004496"/>
    </source>
</evidence>
<proteinExistence type="predicted"/>